<sequence length="30" mass="3357">MFGIIAVGGCIVLIIWAIIDKQRKKNKAKE</sequence>
<protein>
    <submittedName>
        <fullName evidence="1">Uncharacterized protein</fullName>
    </submittedName>
</protein>
<name>A0A7X5TTL6_9MICO</name>
<dbReference type="Proteomes" id="UP000541033">
    <property type="component" value="Unassembled WGS sequence"/>
</dbReference>
<organism evidence="1 2">
    <name type="scientific">Lysinibacter cavernae</name>
    <dbReference type="NCBI Taxonomy" id="1640652"/>
    <lineage>
        <taxon>Bacteria</taxon>
        <taxon>Bacillati</taxon>
        <taxon>Actinomycetota</taxon>
        <taxon>Actinomycetes</taxon>
        <taxon>Micrococcales</taxon>
        <taxon>Microbacteriaceae</taxon>
        <taxon>Lysinibacter</taxon>
    </lineage>
</organism>
<dbReference type="AlphaFoldDB" id="A0A7X5TTL6"/>
<comment type="caution">
    <text evidence="1">The sequence shown here is derived from an EMBL/GenBank/DDBJ whole genome shotgun (WGS) entry which is preliminary data.</text>
</comment>
<reference evidence="1 2" key="1">
    <citation type="submission" date="2020-02" db="EMBL/GenBank/DDBJ databases">
        <title>Sequencing the genomes of 1000 actinobacteria strains.</title>
        <authorList>
            <person name="Klenk H.-P."/>
        </authorList>
    </citation>
    <scope>NUCLEOTIDE SEQUENCE [LARGE SCALE GENOMIC DNA]</scope>
    <source>
        <strain evidence="1 2">DSM 27960</strain>
    </source>
</reference>
<proteinExistence type="predicted"/>
<evidence type="ECO:0000313" key="2">
    <source>
        <dbReference type="Proteomes" id="UP000541033"/>
    </source>
</evidence>
<keyword evidence="2" id="KW-1185">Reference proteome</keyword>
<accession>A0A7X5TTL6</accession>
<dbReference type="EMBL" id="JAAMOX010000001">
    <property type="protein sequence ID" value="NIH53649.1"/>
    <property type="molecule type" value="Genomic_DNA"/>
</dbReference>
<evidence type="ECO:0000313" key="1">
    <source>
        <dbReference type="EMBL" id="NIH53649.1"/>
    </source>
</evidence>
<gene>
    <name evidence="1" type="ORF">FHX76_001517</name>
</gene>